<dbReference type="PROSITE" id="PS50405">
    <property type="entry name" value="GST_CTER"/>
    <property type="match status" value="1"/>
</dbReference>
<dbReference type="AlphaFoldDB" id="A0A6G7VHF4"/>
<dbReference type="InterPro" id="IPR010987">
    <property type="entry name" value="Glutathione-S-Trfase_C-like"/>
</dbReference>
<evidence type="ECO:0000313" key="4">
    <source>
        <dbReference type="Proteomes" id="UP000500791"/>
    </source>
</evidence>
<dbReference type="GO" id="GO:0016740">
    <property type="term" value="F:transferase activity"/>
    <property type="evidence" value="ECO:0007669"/>
    <property type="project" value="UniProtKB-KW"/>
</dbReference>
<dbReference type="EMBL" id="CP049811">
    <property type="protein sequence ID" value="QIK39451.1"/>
    <property type="molecule type" value="Genomic_DNA"/>
</dbReference>
<dbReference type="SUPFAM" id="SSF47616">
    <property type="entry name" value="GST C-terminal domain-like"/>
    <property type="match status" value="1"/>
</dbReference>
<evidence type="ECO:0000313" key="3">
    <source>
        <dbReference type="EMBL" id="QIK39451.1"/>
    </source>
</evidence>
<evidence type="ECO:0000259" key="1">
    <source>
        <dbReference type="PROSITE" id="PS50404"/>
    </source>
</evidence>
<dbReference type="InterPro" id="IPR040079">
    <property type="entry name" value="Glutathione_S-Trfase"/>
</dbReference>
<gene>
    <name evidence="3" type="ORF">G8E03_00965</name>
</gene>
<sequence>MTLTLIGYPQSRAMRVMWMLEELELDYDLVPARPHAPEICAVNPSGKVPALRVDDVVLTDSVAICQFLADREGKLTAPAGTIARATQDGHTQFICDEVDGALWIAAKHSFALPEELRIKGVKDTARFEFIRAMERVETRLGQGPYLAGDAFAVPDVILAHCLSWAKSAKFETGSEIVDAYGKRCRARPAFRRALERAAAY</sequence>
<name>A0A6G7VHF4_9RHOB</name>
<dbReference type="InterPro" id="IPR036249">
    <property type="entry name" value="Thioredoxin-like_sf"/>
</dbReference>
<dbReference type="RefSeq" id="WP_166187600.1">
    <property type="nucleotide sequence ID" value="NZ_CP049811.1"/>
</dbReference>
<dbReference type="Proteomes" id="UP000500791">
    <property type="component" value="Chromosome"/>
</dbReference>
<dbReference type="Pfam" id="PF13410">
    <property type="entry name" value="GST_C_2"/>
    <property type="match status" value="1"/>
</dbReference>
<protein>
    <submittedName>
        <fullName evidence="3">Glutathione S-transferase family protein</fullName>
    </submittedName>
</protein>
<dbReference type="Gene3D" id="3.40.30.10">
    <property type="entry name" value="Glutaredoxin"/>
    <property type="match status" value="1"/>
</dbReference>
<reference evidence="3 4" key="1">
    <citation type="submission" date="2020-03" db="EMBL/GenBank/DDBJ databases">
        <title>Complete genome sequence of Monaibacterium sp. ALG8 with diverse plasmids.</title>
        <authorList>
            <person name="Sun C."/>
        </authorList>
    </citation>
    <scope>NUCLEOTIDE SEQUENCE [LARGE SCALE GENOMIC DNA]</scope>
    <source>
        <strain evidence="3 4">ALG8</strain>
    </source>
</reference>
<dbReference type="SFLD" id="SFLDG00358">
    <property type="entry name" value="Main_(cytGST)"/>
    <property type="match status" value="1"/>
</dbReference>
<keyword evidence="3" id="KW-0808">Transferase</keyword>
<dbReference type="InterPro" id="IPR004045">
    <property type="entry name" value="Glutathione_S-Trfase_N"/>
</dbReference>
<keyword evidence="4" id="KW-1185">Reference proteome</keyword>
<proteinExistence type="predicted"/>
<dbReference type="CDD" id="cd03046">
    <property type="entry name" value="GST_N_GTT1_like"/>
    <property type="match status" value="1"/>
</dbReference>
<accession>A0A6G7VHF4</accession>
<dbReference type="PANTHER" id="PTHR44051:SF8">
    <property type="entry name" value="GLUTATHIONE S-TRANSFERASE GSTA"/>
    <property type="match status" value="1"/>
</dbReference>
<dbReference type="PROSITE" id="PS50404">
    <property type="entry name" value="GST_NTER"/>
    <property type="match status" value="1"/>
</dbReference>
<dbReference type="SFLD" id="SFLDS00019">
    <property type="entry name" value="Glutathione_Transferase_(cytos"/>
    <property type="match status" value="1"/>
</dbReference>
<organism evidence="3 4">
    <name type="scientific">Pontivivens nitratireducens</name>
    <dbReference type="NCBI Taxonomy" id="2758038"/>
    <lineage>
        <taxon>Bacteria</taxon>
        <taxon>Pseudomonadati</taxon>
        <taxon>Pseudomonadota</taxon>
        <taxon>Alphaproteobacteria</taxon>
        <taxon>Rhodobacterales</taxon>
        <taxon>Paracoccaceae</taxon>
        <taxon>Pontivivens</taxon>
    </lineage>
</organism>
<dbReference type="SUPFAM" id="SSF52833">
    <property type="entry name" value="Thioredoxin-like"/>
    <property type="match status" value="1"/>
</dbReference>
<feature type="domain" description="GST C-terminal" evidence="2">
    <location>
        <begin position="80"/>
        <end position="200"/>
    </location>
</feature>
<feature type="domain" description="GST N-terminal" evidence="1">
    <location>
        <begin position="1"/>
        <end position="76"/>
    </location>
</feature>
<dbReference type="KEGG" id="mon:G8E03_00965"/>
<evidence type="ECO:0000259" key="2">
    <source>
        <dbReference type="PROSITE" id="PS50405"/>
    </source>
</evidence>
<dbReference type="Pfam" id="PF13409">
    <property type="entry name" value="GST_N_2"/>
    <property type="match status" value="1"/>
</dbReference>
<dbReference type="PANTHER" id="PTHR44051">
    <property type="entry name" value="GLUTATHIONE S-TRANSFERASE-RELATED"/>
    <property type="match status" value="1"/>
</dbReference>
<dbReference type="InterPro" id="IPR036282">
    <property type="entry name" value="Glutathione-S-Trfase_C_sf"/>
</dbReference>
<dbReference type="SFLD" id="SFLDG01150">
    <property type="entry name" value="Main.1:_Beta-like"/>
    <property type="match status" value="1"/>
</dbReference>
<dbReference type="Gene3D" id="1.20.1050.10">
    <property type="match status" value="1"/>
</dbReference>